<keyword evidence="1" id="KW-0540">Nuclease</keyword>
<dbReference type="Gene3D" id="3.90.1570.30">
    <property type="match status" value="1"/>
</dbReference>
<sequence>RGKPEIADYVLEYRNEKLAIVEAKRRDLPHTEGVMQAKQYALKMAIRFTYATNGTTIYGIDMEMGSEGELPCYPSPEELWNQTHVVENAWRDRFAAIPFESVGGSFQPRYYQE</sequence>
<evidence type="ECO:0000313" key="1">
    <source>
        <dbReference type="EMBL" id="MBU2723436.1"/>
    </source>
</evidence>
<dbReference type="Proteomes" id="UP000887300">
    <property type="component" value="Unassembled WGS sequence"/>
</dbReference>
<dbReference type="AlphaFoldDB" id="A0A8X8GCA6"/>
<feature type="non-terminal residue" evidence="1">
    <location>
        <position position="113"/>
    </location>
</feature>
<protein>
    <submittedName>
        <fullName evidence="1">Restriction endonuclease subunit R</fullName>
    </submittedName>
</protein>
<reference evidence="1" key="1">
    <citation type="journal article" date="2021" name="ISME J.">
        <title>Genomic evolution of the class Acidithiobacillia: deep-branching Proteobacteria living in extreme acidic conditions.</title>
        <authorList>
            <person name="Moya-Beltran A."/>
            <person name="Beard S."/>
            <person name="Rojas-Villalobos C."/>
            <person name="Issotta F."/>
            <person name="Gallardo Y."/>
            <person name="Ulloa R."/>
            <person name="Giaveno A."/>
            <person name="Degli Esposti M."/>
            <person name="Johnson D.B."/>
            <person name="Quatrini R."/>
        </authorList>
    </citation>
    <scope>NUCLEOTIDE SEQUENCE</scope>
    <source>
        <strain evidence="1">DSM 583</strain>
    </source>
</reference>
<organism evidence="1 2">
    <name type="scientific">Acidithiobacillus ferridurans</name>
    <dbReference type="NCBI Taxonomy" id="1232575"/>
    <lineage>
        <taxon>Bacteria</taxon>
        <taxon>Pseudomonadati</taxon>
        <taxon>Pseudomonadota</taxon>
        <taxon>Acidithiobacillia</taxon>
        <taxon>Acidithiobacillales</taxon>
        <taxon>Acidithiobacillaceae</taxon>
        <taxon>Acidithiobacillus</taxon>
    </lineage>
</organism>
<evidence type="ECO:0000313" key="2">
    <source>
        <dbReference type="Proteomes" id="UP000887300"/>
    </source>
</evidence>
<feature type="non-terminal residue" evidence="1">
    <location>
        <position position="1"/>
    </location>
</feature>
<accession>A0A8X8GCA6</accession>
<keyword evidence="1" id="KW-0255">Endonuclease</keyword>
<gene>
    <name evidence="1" type="ORF">HF568_09540</name>
</gene>
<proteinExistence type="predicted"/>
<comment type="caution">
    <text evidence="1">The sequence shown here is derived from an EMBL/GenBank/DDBJ whole genome shotgun (WGS) entry which is preliminary data.</text>
</comment>
<keyword evidence="1" id="KW-0378">Hydrolase</keyword>
<name>A0A8X8GCA6_ACIFI</name>
<dbReference type="EMBL" id="JABBHS010000278">
    <property type="protein sequence ID" value="MBU2723436.1"/>
    <property type="molecule type" value="Genomic_DNA"/>
</dbReference>
<dbReference type="GO" id="GO:0004519">
    <property type="term" value="F:endonuclease activity"/>
    <property type="evidence" value="ECO:0007669"/>
    <property type="project" value="UniProtKB-KW"/>
</dbReference>